<feature type="domain" description="C2H2-type" evidence="9">
    <location>
        <begin position="226"/>
        <end position="253"/>
    </location>
</feature>
<sequence>MQAQSHFSLPQPDYYISVQGVYSSIPLDQALAPEDGQNFTNCFSRGSSFSYPHQDHRYSLDRGELASRLCSTSLVGNIGDATGGGFAGNPSPTTRFAVAPEDIPAYHQPTWGWTGAPSAGIIAPAPVYPQPLEPDYFGVKSPGNNQTSIVRSPAAQLPTPAAMAVLLNPNGRSEEEPSSQSGFEIPPGSTVHSSHGTATSSRHVTRPVESAVATQCVSELSREKKHACTMCHKRFDRPSTLRKHLLVHTGEKAFVCDTCGRRFGVASNLNRHVKRCILKPVNTPSPSNKSVSGSPPMTTDSPESSTLNSSVRSSMPPKESGIAAPSSSAGPKPGKRARERSPPTHGPSPASTSPNAQSTSTSSTSTSSKSKNSGPKRRRRAPSPSQWIPVTLQNFNFLSDDSFRVTTIPLSPVRRNPPREERDSWDENVHTAPYHPCGWSGVLPGPGLGNHLGLGGRDVRNLNLGGRGGFMLGRVLVF</sequence>
<dbReference type="InterPro" id="IPR050331">
    <property type="entry name" value="Zinc_finger"/>
</dbReference>
<dbReference type="HOGENOM" id="CLU_591899_0_0_1"/>
<evidence type="ECO:0000256" key="1">
    <source>
        <dbReference type="ARBA" id="ARBA00004123"/>
    </source>
</evidence>
<keyword evidence="11" id="KW-1185">Reference proteome</keyword>
<dbReference type="GO" id="GO:0010468">
    <property type="term" value="P:regulation of gene expression"/>
    <property type="evidence" value="ECO:0007669"/>
    <property type="project" value="TreeGrafter"/>
</dbReference>
<feature type="region of interest" description="Disordered" evidence="8">
    <location>
        <begin position="279"/>
        <end position="387"/>
    </location>
</feature>
<evidence type="ECO:0000313" key="11">
    <source>
        <dbReference type="Proteomes" id="UP000053424"/>
    </source>
</evidence>
<proteinExistence type="predicted"/>
<feature type="compositionally biased region" description="Low complexity" evidence="8">
    <location>
        <begin position="348"/>
        <end position="373"/>
    </location>
</feature>
<dbReference type="Proteomes" id="UP000053424">
    <property type="component" value="Unassembled WGS sequence"/>
</dbReference>
<dbReference type="InterPro" id="IPR013087">
    <property type="entry name" value="Znf_C2H2_type"/>
</dbReference>
<dbReference type="PROSITE" id="PS50157">
    <property type="entry name" value="ZINC_FINGER_C2H2_2"/>
    <property type="match status" value="2"/>
</dbReference>
<name>A0A0C2YDC9_HEBCY</name>
<dbReference type="Pfam" id="PF00096">
    <property type="entry name" value="zf-C2H2"/>
    <property type="match status" value="2"/>
</dbReference>
<dbReference type="OrthoDB" id="654211at2759"/>
<organism evidence="10 11">
    <name type="scientific">Hebeloma cylindrosporum</name>
    <dbReference type="NCBI Taxonomy" id="76867"/>
    <lineage>
        <taxon>Eukaryota</taxon>
        <taxon>Fungi</taxon>
        <taxon>Dikarya</taxon>
        <taxon>Basidiomycota</taxon>
        <taxon>Agaricomycotina</taxon>
        <taxon>Agaricomycetes</taxon>
        <taxon>Agaricomycetidae</taxon>
        <taxon>Agaricales</taxon>
        <taxon>Agaricineae</taxon>
        <taxon>Hymenogastraceae</taxon>
        <taxon>Hebeloma</taxon>
    </lineage>
</organism>
<dbReference type="EMBL" id="KN831787">
    <property type="protein sequence ID" value="KIM39042.1"/>
    <property type="molecule type" value="Genomic_DNA"/>
</dbReference>
<dbReference type="InterPro" id="IPR036236">
    <property type="entry name" value="Znf_C2H2_sf"/>
</dbReference>
<evidence type="ECO:0000313" key="10">
    <source>
        <dbReference type="EMBL" id="KIM39042.1"/>
    </source>
</evidence>
<evidence type="ECO:0000256" key="7">
    <source>
        <dbReference type="PROSITE-ProRule" id="PRU00042"/>
    </source>
</evidence>
<dbReference type="PANTHER" id="PTHR16515:SF49">
    <property type="entry name" value="GASTRULA ZINC FINGER PROTEIN XLCGF49.1-LIKE-RELATED"/>
    <property type="match status" value="1"/>
</dbReference>
<evidence type="ECO:0000256" key="5">
    <source>
        <dbReference type="ARBA" id="ARBA00022833"/>
    </source>
</evidence>
<accession>A0A0C2YDC9</accession>
<dbReference type="AlphaFoldDB" id="A0A0C2YDC9"/>
<dbReference type="GO" id="GO:0008270">
    <property type="term" value="F:zinc ion binding"/>
    <property type="evidence" value="ECO:0007669"/>
    <property type="project" value="UniProtKB-KW"/>
</dbReference>
<feature type="compositionally biased region" description="Polar residues" evidence="8">
    <location>
        <begin position="282"/>
        <end position="313"/>
    </location>
</feature>
<keyword evidence="4 7" id="KW-0863">Zinc-finger</keyword>
<keyword evidence="5" id="KW-0862">Zinc</keyword>
<evidence type="ECO:0000256" key="6">
    <source>
        <dbReference type="ARBA" id="ARBA00023242"/>
    </source>
</evidence>
<dbReference type="PROSITE" id="PS00028">
    <property type="entry name" value="ZINC_FINGER_C2H2_1"/>
    <property type="match status" value="1"/>
</dbReference>
<comment type="subcellular location">
    <subcellularLocation>
        <location evidence="1">Nucleus</location>
    </subcellularLocation>
</comment>
<reference evidence="11" key="2">
    <citation type="submission" date="2015-01" db="EMBL/GenBank/DDBJ databases">
        <title>Evolutionary Origins and Diversification of the Mycorrhizal Mutualists.</title>
        <authorList>
            <consortium name="DOE Joint Genome Institute"/>
            <consortium name="Mycorrhizal Genomics Consortium"/>
            <person name="Kohler A."/>
            <person name="Kuo A."/>
            <person name="Nagy L.G."/>
            <person name="Floudas D."/>
            <person name="Copeland A."/>
            <person name="Barry K.W."/>
            <person name="Cichocki N."/>
            <person name="Veneault-Fourrey C."/>
            <person name="LaButti K."/>
            <person name="Lindquist E.A."/>
            <person name="Lipzen A."/>
            <person name="Lundell T."/>
            <person name="Morin E."/>
            <person name="Murat C."/>
            <person name="Riley R."/>
            <person name="Ohm R."/>
            <person name="Sun H."/>
            <person name="Tunlid A."/>
            <person name="Henrissat B."/>
            <person name="Grigoriev I.V."/>
            <person name="Hibbett D.S."/>
            <person name="Martin F."/>
        </authorList>
    </citation>
    <scope>NUCLEOTIDE SEQUENCE [LARGE SCALE GENOMIC DNA]</scope>
    <source>
        <strain evidence="11">h7</strain>
    </source>
</reference>
<dbReference type="SUPFAM" id="SSF57667">
    <property type="entry name" value="beta-beta-alpha zinc fingers"/>
    <property type="match status" value="1"/>
</dbReference>
<dbReference type="STRING" id="686832.A0A0C2YDC9"/>
<evidence type="ECO:0000256" key="3">
    <source>
        <dbReference type="ARBA" id="ARBA00022737"/>
    </source>
</evidence>
<feature type="domain" description="C2H2-type" evidence="9">
    <location>
        <begin position="254"/>
        <end position="284"/>
    </location>
</feature>
<keyword evidence="2" id="KW-0479">Metal-binding</keyword>
<protein>
    <recommendedName>
        <fullName evidence="9">C2H2-type domain-containing protein</fullName>
    </recommendedName>
</protein>
<feature type="region of interest" description="Disordered" evidence="8">
    <location>
        <begin position="170"/>
        <end position="209"/>
    </location>
</feature>
<feature type="compositionally biased region" description="Low complexity" evidence="8">
    <location>
        <begin position="323"/>
        <end position="332"/>
    </location>
</feature>
<feature type="compositionally biased region" description="Polar residues" evidence="8">
    <location>
        <begin position="190"/>
        <end position="202"/>
    </location>
</feature>
<keyword evidence="3" id="KW-0677">Repeat</keyword>
<dbReference type="Gene3D" id="3.30.160.60">
    <property type="entry name" value="Classic Zinc Finger"/>
    <property type="match status" value="2"/>
</dbReference>
<reference evidence="10 11" key="1">
    <citation type="submission" date="2014-04" db="EMBL/GenBank/DDBJ databases">
        <authorList>
            <consortium name="DOE Joint Genome Institute"/>
            <person name="Kuo A."/>
            <person name="Gay G."/>
            <person name="Dore J."/>
            <person name="Kohler A."/>
            <person name="Nagy L.G."/>
            <person name="Floudas D."/>
            <person name="Copeland A."/>
            <person name="Barry K.W."/>
            <person name="Cichocki N."/>
            <person name="Veneault-Fourrey C."/>
            <person name="LaButti K."/>
            <person name="Lindquist E.A."/>
            <person name="Lipzen A."/>
            <person name="Lundell T."/>
            <person name="Morin E."/>
            <person name="Murat C."/>
            <person name="Sun H."/>
            <person name="Tunlid A."/>
            <person name="Henrissat B."/>
            <person name="Grigoriev I.V."/>
            <person name="Hibbett D.S."/>
            <person name="Martin F."/>
            <person name="Nordberg H.P."/>
            <person name="Cantor M.N."/>
            <person name="Hua S.X."/>
        </authorList>
    </citation>
    <scope>NUCLEOTIDE SEQUENCE [LARGE SCALE GENOMIC DNA]</scope>
    <source>
        <strain evidence="11">h7</strain>
    </source>
</reference>
<dbReference type="FunFam" id="3.30.160.60:FF:000100">
    <property type="entry name" value="Zinc finger 45-like"/>
    <property type="match status" value="2"/>
</dbReference>
<keyword evidence="6" id="KW-0539">Nucleus</keyword>
<evidence type="ECO:0000259" key="9">
    <source>
        <dbReference type="PROSITE" id="PS50157"/>
    </source>
</evidence>
<dbReference type="PANTHER" id="PTHR16515">
    <property type="entry name" value="PR DOMAIN ZINC FINGER PROTEIN"/>
    <property type="match status" value="1"/>
</dbReference>
<evidence type="ECO:0000256" key="2">
    <source>
        <dbReference type="ARBA" id="ARBA00022723"/>
    </source>
</evidence>
<dbReference type="SMART" id="SM00355">
    <property type="entry name" value="ZnF_C2H2"/>
    <property type="match status" value="2"/>
</dbReference>
<evidence type="ECO:0000256" key="8">
    <source>
        <dbReference type="SAM" id="MobiDB-lite"/>
    </source>
</evidence>
<gene>
    <name evidence="10" type="ORF">M413DRAFT_447402</name>
</gene>
<dbReference type="GO" id="GO:0005634">
    <property type="term" value="C:nucleus"/>
    <property type="evidence" value="ECO:0007669"/>
    <property type="project" value="UniProtKB-SubCell"/>
</dbReference>
<evidence type="ECO:0000256" key="4">
    <source>
        <dbReference type="ARBA" id="ARBA00022771"/>
    </source>
</evidence>